<keyword evidence="2" id="KW-0804">Transcription</keyword>
<evidence type="ECO:0000256" key="2">
    <source>
        <dbReference type="ARBA" id="ARBA00023163"/>
    </source>
</evidence>
<dbReference type="Gene3D" id="3.30.1360.10">
    <property type="entry name" value="RNA polymerase, RBP11-like subunit"/>
    <property type="match status" value="2"/>
</dbReference>
<organism evidence="4">
    <name type="scientific">viral metagenome</name>
    <dbReference type="NCBI Taxonomy" id="1070528"/>
    <lineage>
        <taxon>unclassified sequences</taxon>
        <taxon>metagenomes</taxon>
        <taxon>organismal metagenomes</taxon>
    </lineage>
</organism>
<dbReference type="GO" id="GO:0006351">
    <property type="term" value="P:DNA-templated transcription"/>
    <property type="evidence" value="ECO:0007669"/>
    <property type="project" value="InterPro"/>
</dbReference>
<accession>A0A6C0J7Y0</accession>
<dbReference type="GO" id="GO:0000428">
    <property type="term" value="C:DNA-directed RNA polymerase complex"/>
    <property type="evidence" value="ECO:0007669"/>
    <property type="project" value="UniProtKB-KW"/>
</dbReference>
<dbReference type="Pfam" id="PF01193">
    <property type="entry name" value="RNA_pol_L"/>
    <property type="match status" value="1"/>
</dbReference>
<protein>
    <recommendedName>
        <fullName evidence="3">DNA-directed RNA polymerase RpoA/D/Rpb3-type domain-containing protein</fullName>
    </recommendedName>
</protein>
<dbReference type="InterPro" id="IPR011263">
    <property type="entry name" value="DNA-dir_RNA_pol_RpoA/D/Rpb3"/>
</dbReference>
<dbReference type="GO" id="GO:0003899">
    <property type="term" value="F:DNA-directed RNA polymerase activity"/>
    <property type="evidence" value="ECO:0007669"/>
    <property type="project" value="InterPro"/>
</dbReference>
<name>A0A6C0J7Y0_9ZZZZ</name>
<dbReference type="SUPFAM" id="SSF56553">
    <property type="entry name" value="Insert subdomain of RNA polymerase alpha subunit"/>
    <property type="match status" value="1"/>
</dbReference>
<dbReference type="EMBL" id="MN740314">
    <property type="protein sequence ID" value="QHT99743.1"/>
    <property type="molecule type" value="Genomic_DNA"/>
</dbReference>
<dbReference type="GO" id="GO:0046983">
    <property type="term" value="F:protein dimerization activity"/>
    <property type="evidence" value="ECO:0007669"/>
    <property type="project" value="InterPro"/>
</dbReference>
<dbReference type="InterPro" id="IPR036603">
    <property type="entry name" value="RBP11-like"/>
</dbReference>
<evidence type="ECO:0000256" key="1">
    <source>
        <dbReference type="ARBA" id="ARBA00022478"/>
    </source>
</evidence>
<evidence type="ECO:0000259" key="3">
    <source>
        <dbReference type="Pfam" id="PF01193"/>
    </source>
</evidence>
<proteinExistence type="predicted"/>
<reference evidence="4" key="1">
    <citation type="journal article" date="2020" name="Nature">
        <title>Giant virus diversity and host interactions through global metagenomics.</title>
        <authorList>
            <person name="Schulz F."/>
            <person name="Roux S."/>
            <person name="Paez-Espino D."/>
            <person name="Jungbluth S."/>
            <person name="Walsh D.A."/>
            <person name="Denef V.J."/>
            <person name="McMahon K.D."/>
            <person name="Konstantinidis K.T."/>
            <person name="Eloe-Fadrosh E.A."/>
            <person name="Kyrpides N.C."/>
            <person name="Woyke T."/>
        </authorList>
    </citation>
    <scope>NUCLEOTIDE SEQUENCE</scope>
    <source>
        <strain evidence="4">GVMAG-M-3300025727-45</strain>
    </source>
</reference>
<dbReference type="Gene3D" id="2.170.120.12">
    <property type="entry name" value="DNA-directed RNA polymerase, insert domain"/>
    <property type="match status" value="1"/>
</dbReference>
<sequence length="339" mass="39755">MKFFKDIQINDNTIEFTTTHNTNVSIVNAIRRELMSGIEVYALHKDNAIVHINDSLFYTEFLITNRIPMIPINYEIVKNKKLQFYLCNQDNINEPLINNTNSVMHVTLQYFKIMDEKTEYKPDEIFVYPNMEVCWLRPNQKLHLMYDGLKRGNGYDHAMYQNFRINKYTFNPEKENESIKEQQDYEKTSYGDPASIKMEMESLGKINPKTAIMLVLNNIINKINNFMQEINDIGSKTNITMIDDKYAEVIVVDETYTLCNILKYYCIKTIDSMSNNTNNPANYFNIACNEKHPLKKEFILKIQTYDTLDISGKIEFTNIINEACNNAIEDISNIMEEFD</sequence>
<dbReference type="AlphaFoldDB" id="A0A6C0J7Y0"/>
<evidence type="ECO:0000313" key="4">
    <source>
        <dbReference type="EMBL" id="QHT99743.1"/>
    </source>
</evidence>
<dbReference type="InterPro" id="IPR036643">
    <property type="entry name" value="RNApol_insert_sf"/>
</dbReference>
<keyword evidence="1" id="KW-0240">DNA-directed RNA polymerase</keyword>
<feature type="domain" description="DNA-directed RNA polymerase RpoA/D/Rpb3-type" evidence="3">
    <location>
        <begin position="21"/>
        <end position="222"/>
    </location>
</feature>
<dbReference type="SUPFAM" id="SSF55257">
    <property type="entry name" value="RBP11-like subunits of RNA polymerase"/>
    <property type="match status" value="2"/>
</dbReference>
<dbReference type="Gene3D" id="3.30.70.3110">
    <property type="match status" value="1"/>
</dbReference>